<dbReference type="GO" id="GO:0006935">
    <property type="term" value="P:chemotaxis"/>
    <property type="evidence" value="ECO:0007669"/>
    <property type="project" value="InterPro"/>
</dbReference>
<dbReference type="Pfam" id="PF01584">
    <property type="entry name" value="CheW"/>
    <property type="match status" value="2"/>
</dbReference>
<dbReference type="SMART" id="SM00260">
    <property type="entry name" value="CheW"/>
    <property type="match status" value="2"/>
</dbReference>
<feature type="region of interest" description="Disordered" evidence="1">
    <location>
        <begin position="288"/>
        <end position="309"/>
    </location>
</feature>
<dbReference type="EMBL" id="DQWQ01000076">
    <property type="protein sequence ID" value="HDD35497.1"/>
    <property type="molecule type" value="Genomic_DNA"/>
</dbReference>
<dbReference type="PANTHER" id="PTHR22617">
    <property type="entry name" value="CHEMOTAXIS SENSOR HISTIDINE KINASE-RELATED"/>
    <property type="match status" value="1"/>
</dbReference>
<feature type="non-terminal residue" evidence="3">
    <location>
        <position position="1"/>
    </location>
</feature>
<dbReference type="Proteomes" id="UP000885706">
    <property type="component" value="Unassembled WGS sequence"/>
</dbReference>
<evidence type="ECO:0000313" key="3">
    <source>
        <dbReference type="EMBL" id="HDD35497.1"/>
    </source>
</evidence>
<dbReference type="GO" id="GO:0005829">
    <property type="term" value="C:cytosol"/>
    <property type="evidence" value="ECO:0007669"/>
    <property type="project" value="TreeGrafter"/>
</dbReference>
<organism evidence="3">
    <name type="scientific">Desulfofervidus auxilii</name>
    <dbReference type="NCBI Taxonomy" id="1621989"/>
    <lineage>
        <taxon>Bacteria</taxon>
        <taxon>Pseudomonadati</taxon>
        <taxon>Thermodesulfobacteriota</taxon>
        <taxon>Candidatus Desulfofervidia</taxon>
        <taxon>Candidatus Desulfofervidales</taxon>
        <taxon>Candidatus Desulfofervidaceae</taxon>
        <taxon>Candidatus Desulfofervidus</taxon>
    </lineage>
</organism>
<protein>
    <recommendedName>
        <fullName evidence="2">CheW-like domain-containing protein</fullName>
    </recommendedName>
</protein>
<sequence length="309" mass="34800">IIGYPESIVPVPQAPNYVLGLFSLRGEVLPLVSVAKLLGLKENEIRENTRIIVVQTKGGRVGFLTDYTREVMRIPKNIIAPPPSNFTQTESEQIKGIIKLNNGKRLIIYLKVNEMISTEVEGLLKEHQKKEETEMTGRGKNNVVMFVWFNVAEIEMAAPISLVKEVVNLENLYKVPKAPVFVEGIMNLRGEILPIVSTAKRLELSVKKNREGRVIVVQINNQQVGFIADEIKGILRLSSDVIFPPDNLPQLDRRFLEGIAKLEDGRLILLLNMSELLSIKEKEELKQLTQENKKGVSQTTKVEEENGKN</sequence>
<feature type="domain" description="CheW-like" evidence="2">
    <location>
        <begin position="143"/>
        <end position="282"/>
    </location>
</feature>
<dbReference type="PROSITE" id="PS50851">
    <property type="entry name" value="CHEW"/>
    <property type="match status" value="2"/>
</dbReference>
<comment type="caution">
    <text evidence="3">The sequence shown here is derived from an EMBL/GenBank/DDBJ whole genome shotgun (WGS) entry which is preliminary data.</text>
</comment>
<accession>A0A7V0NEF7</accession>
<evidence type="ECO:0000259" key="2">
    <source>
        <dbReference type="PROSITE" id="PS50851"/>
    </source>
</evidence>
<feature type="domain" description="CheW-like" evidence="2">
    <location>
        <begin position="1"/>
        <end position="121"/>
    </location>
</feature>
<dbReference type="InterPro" id="IPR039315">
    <property type="entry name" value="CheW"/>
</dbReference>
<dbReference type="PANTHER" id="PTHR22617:SF23">
    <property type="entry name" value="CHEMOTAXIS PROTEIN CHEW"/>
    <property type="match status" value="1"/>
</dbReference>
<dbReference type="InterPro" id="IPR002545">
    <property type="entry name" value="CheW-lke_dom"/>
</dbReference>
<name>A0A7V0NEF7_DESA2</name>
<evidence type="ECO:0000256" key="1">
    <source>
        <dbReference type="SAM" id="MobiDB-lite"/>
    </source>
</evidence>
<gene>
    <name evidence="3" type="ORF">ENF30_01715</name>
</gene>
<dbReference type="AlphaFoldDB" id="A0A7V0NEF7"/>
<reference evidence="3" key="1">
    <citation type="journal article" date="2020" name="mSystems">
        <title>Genome- and Community-Level Interaction Insights into Carbon Utilization and Element Cycling Functions of Hydrothermarchaeota in Hydrothermal Sediment.</title>
        <authorList>
            <person name="Zhou Z."/>
            <person name="Liu Y."/>
            <person name="Xu W."/>
            <person name="Pan J."/>
            <person name="Luo Z.H."/>
            <person name="Li M."/>
        </authorList>
    </citation>
    <scope>NUCLEOTIDE SEQUENCE [LARGE SCALE GENOMIC DNA]</scope>
    <source>
        <strain evidence="3">HyVt-113</strain>
    </source>
</reference>
<proteinExistence type="predicted"/>
<dbReference type="Gene3D" id="2.30.30.40">
    <property type="entry name" value="SH3 Domains"/>
    <property type="match status" value="2"/>
</dbReference>
<dbReference type="SUPFAM" id="SSF50341">
    <property type="entry name" value="CheW-like"/>
    <property type="match status" value="2"/>
</dbReference>
<dbReference type="InterPro" id="IPR036061">
    <property type="entry name" value="CheW-like_dom_sf"/>
</dbReference>
<dbReference type="Gene3D" id="2.40.50.180">
    <property type="entry name" value="CheA-289, Domain 4"/>
    <property type="match status" value="2"/>
</dbReference>
<dbReference type="GO" id="GO:0007165">
    <property type="term" value="P:signal transduction"/>
    <property type="evidence" value="ECO:0007669"/>
    <property type="project" value="InterPro"/>
</dbReference>